<gene>
    <name evidence="2" type="ORF">GCU60_15115</name>
</gene>
<dbReference type="Gene3D" id="3.50.50.60">
    <property type="entry name" value="FAD/NAD(P)-binding domain"/>
    <property type="match status" value="1"/>
</dbReference>
<dbReference type="PANTHER" id="PTHR43539:SF78">
    <property type="entry name" value="FLAVIN-CONTAINING MONOOXYGENASE"/>
    <property type="match status" value="1"/>
</dbReference>
<dbReference type="PRINTS" id="PR00469">
    <property type="entry name" value="PNDRDTASEII"/>
</dbReference>
<dbReference type="GO" id="GO:0004497">
    <property type="term" value="F:monooxygenase activity"/>
    <property type="evidence" value="ECO:0007669"/>
    <property type="project" value="TreeGrafter"/>
</dbReference>
<dbReference type="SUPFAM" id="SSF51905">
    <property type="entry name" value="FAD/NAD(P)-binding domain"/>
    <property type="match status" value="2"/>
</dbReference>
<dbReference type="Proteomes" id="UP000479241">
    <property type="component" value="Unassembled WGS sequence"/>
</dbReference>
<reference evidence="2 3" key="1">
    <citation type="submission" date="2019-12" db="EMBL/GenBank/DDBJ databases">
        <title>the WGS of Blastococcus saxobsidens 67B17.</title>
        <authorList>
            <person name="Jiang Z."/>
        </authorList>
    </citation>
    <scope>NUCLEOTIDE SEQUENCE [LARGE SCALE GENOMIC DNA]</scope>
    <source>
        <strain evidence="2 3">67B17</strain>
    </source>
</reference>
<dbReference type="InterPro" id="IPR050982">
    <property type="entry name" value="Auxin_biosynth/cation_transpt"/>
</dbReference>
<keyword evidence="1" id="KW-0560">Oxidoreductase</keyword>
<evidence type="ECO:0000313" key="2">
    <source>
        <dbReference type="EMBL" id="NEK87072.1"/>
    </source>
</evidence>
<organism evidence="2 3">
    <name type="scientific">Blastococcus saxobsidens</name>
    <dbReference type="NCBI Taxonomy" id="138336"/>
    <lineage>
        <taxon>Bacteria</taxon>
        <taxon>Bacillati</taxon>
        <taxon>Actinomycetota</taxon>
        <taxon>Actinomycetes</taxon>
        <taxon>Geodermatophilales</taxon>
        <taxon>Geodermatophilaceae</taxon>
        <taxon>Blastococcus</taxon>
    </lineage>
</organism>
<dbReference type="PRINTS" id="PR00368">
    <property type="entry name" value="FADPNR"/>
</dbReference>
<accession>A0A6L9W5H0</accession>
<dbReference type="RefSeq" id="WP_163206663.1">
    <property type="nucleotide sequence ID" value="NZ_JAAGWG010000024.1"/>
</dbReference>
<dbReference type="EMBL" id="JAAGWG010000024">
    <property type="protein sequence ID" value="NEK87072.1"/>
    <property type="molecule type" value="Genomic_DNA"/>
</dbReference>
<dbReference type="AlphaFoldDB" id="A0A6L9W5H0"/>
<name>A0A6L9W5H0_9ACTN</name>
<evidence type="ECO:0000256" key="1">
    <source>
        <dbReference type="ARBA" id="ARBA00023002"/>
    </source>
</evidence>
<proteinExistence type="predicted"/>
<dbReference type="InterPro" id="IPR036188">
    <property type="entry name" value="FAD/NAD-bd_sf"/>
</dbReference>
<comment type="caution">
    <text evidence="2">The sequence shown here is derived from an EMBL/GenBank/DDBJ whole genome shotgun (WGS) entry which is preliminary data.</text>
</comment>
<dbReference type="PANTHER" id="PTHR43539">
    <property type="entry name" value="FLAVIN-BINDING MONOOXYGENASE-LIKE PROTEIN (AFU_ORTHOLOGUE AFUA_4G09220)"/>
    <property type="match status" value="1"/>
</dbReference>
<protein>
    <submittedName>
        <fullName evidence="2">NAD(P)/FAD-dependent oxidoreductase</fullName>
    </submittedName>
</protein>
<dbReference type="GO" id="GO:0050660">
    <property type="term" value="F:flavin adenine dinucleotide binding"/>
    <property type="evidence" value="ECO:0007669"/>
    <property type="project" value="TreeGrafter"/>
</dbReference>
<sequence>MTSSPPSRDVDVVVIGAGQAGLATGWALARQGFERGSGFVVLDGETAAGGAWQHRWPSLTLGTTHRVHDLPGLPFRPADDSAPAVESVPAYFADYERRFDLPVLRPVRVTAVRRTEHGGFTVETDRGAWQARAVVNATGTWTRPFVPRYPGQELFRGRQLHTVDYRAAEEFRGQRVVVVGGGASATQLLAEISRVASTTWVTRRPPVWRDGPFDEDVGREVVAKVEEAVREGRRPGSVVGVTGLLTSTPYVRDGLDRGVLQRLPMFDRITPDGVAWDGGDGEPARTIPADVILWATGFRAAVGHLAPLRLRDPGRGFRMEGTQVAGEPRLHLVGYGPSASTIGANRAGQAAARALRRELRPGALPRTA</sequence>
<dbReference type="Pfam" id="PF13738">
    <property type="entry name" value="Pyr_redox_3"/>
    <property type="match status" value="1"/>
</dbReference>
<evidence type="ECO:0000313" key="3">
    <source>
        <dbReference type="Proteomes" id="UP000479241"/>
    </source>
</evidence>